<dbReference type="InterPro" id="IPR011527">
    <property type="entry name" value="ABC1_TM_dom"/>
</dbReference>
<organism evidence="8 9">
    <name type="scientific">Tistlia consotensis USBA 355</name>
    <dbReference type="NCBI Taxonomy" id="560819"/>
    <lineage>
        <taxon>Bacteria</taxon>
        <taxon>Pseudomonadati</taxon>
        <taxon>Pseudomonadota</taxon>
        <taxon>Alphaproteobacteria</taxon>
        <taxon>Rhodospirillales</taxon>
        <taxon>Rhodovibrionaceae</taxon>
        <taxon>Tistlia</taxon>
    </lineage>
</organism>
<dbReference type="GO" id="GO:0005886">
    <property type="term" value="C:plasma membrane"/>
    <property type="evidence" value="ECO:0007669"/>
    <property type="project" value="UniProtKB-SubCell"/>
</dbReference>
<gene>
    <name evidence="8" type="ORF">SAMN05428998_104233</name>
</gene>
<feature type="transmembrane region" description="Helical" evidence="5">
    <location>
        <begin position="283"/>
        <end position="302"/>
    </location>
</feature>
<feature type="transmembrane region" description="Helical" evidence="5">
    <location>
        <begin position="164"/>
        <end position="186"/>
    </location>
</feature>
<feature type="domain" description="ABC transporter" evidence="6">
    <location>
        <begin position="372"/>
        <end position="903"/>
    </location>
</feature>
<dbReference type="RefSeq" id="WP_085121931.1">
    <property type="nucleotide sequence ID" value="NZ_FWZX01000004.1"/>
</dbReference>
<dbReference type="EMBL" id="FWZX01000004">
    <property type="protein sequence ID" value="SMF09400.1"/>
    <property type="molecule type" value="Genomic_DNA"/>
</dbReference>
<dbReference type="AlphaFoldDB" id="A0A1Y6BGZ4"/>
<feature type="transmembrane region" description="Helical" evidence="5">
    <location>
        <begin position="20"/>
        <end position="38"/>
    </location>
</feature>
<dbReference type="InterPro" id="IPR027417">
    <property type="entry name" value="P-loop_NTPase"/>
</dbReference>
<keyword evidence="9" id="KW-1185">Reference proteome</keyword>
<keyword evidence="4 5" id="KW-0472">Membrane</keyword>
<feature type="transmembrane region" description="Helical" evidence="5">
    <location>
        <begin position="90"/>
        <end position="111"/>
    </location>
</feature>
<dbReference type="STRING" id="560819.SAMN05428998_104233"/>
<keyword evidence="2 5" id="KW-0812">Transmembrane</keyword>
<comment type="subcellular location">
    <subcellularLocation>
        <location evidence="1">Cell membrane</location>
        <topology evidence="1">Multi-pass membrane protein</topology>
    </subcellularLocation>
</comment>
<dbReference type="Pfam" id="PF00005">
    <property type="entry name" value="ABC_tran"/>
    <property type="match status" value="1"/>
</dbReference>
<protein>
    <submittedName>
        <fullName evidence="8">ABC-type multidrug transport system, ATPase and permease component</fullName>
    </submittedName>
</protein>
<dbReference type="InterPro" id="IPR039421">
    <property type="entry name" value="Type_1_exporter"/>
</dbReference>
<dbReference type="GO" id="GO:0016887">
    <property type="term" value="F:ATP hydrolysis activity"/>
    <property type="evidence" value="ECO:0007669"/>
    <property type="project" value="InterPro"/>
</dbReference>
<dbReference type="Pfam" id="PF00664">
    <property type="entry name" value="ABC_membrane"/>
    <property type="match status" value="1"/>
</dbReference>
<dbReference type="GO" id="GO:0005524">
    <property type="term" value="F:ATP binding"/>
    <property type="evidence" value="ECO:0007669"/>
    <property type="project" value="InterPro"/>
</dbReference>
<evidence type="ECO:0000256" key="1">
    <source>
        <dbReference type="ARBA" id="ARBA00004651"/>
    </source>
</evidence>
<evidence type="ECO:0000313" key="9">
    <source>
        <dbReference type="Proteomes" id="UP000192917"/>
    </source>
</evidence>
<proteinExistence type="predicted"/>
<evidence type="ECO:0000256" key="2">
    <source>
        <dbReference type="ARBA" id="ARBA00022692"/>
    </source>
</evidence>
<dbReference type="InterPro" id="IPR036640">
    <property type="entry name" value="ABC1_TM_sf"/>
</dbReference>
<dbReference type="PROSITE" id="PS50929">
    <property type="entry name" value="ABC_TM1F"/>
    <property type="match status" value="1"/>
</dbReference>
<evidence type="ECO:0000259" key="6">
    <source>
        <dbReference type="PROSITE" id="PS50893"/>
    </source>
</evidence>
<dbReference type="SUPFAM" id="SSF52540">
    <property type="entry name" value="P-loop containing nucleoside triphosphate hydrolases"/>
    <property type="match status" value="1"/>
</dbReference>
<accession>A0A1Y6BGZ4</accession>
<reference evidence="8 9" key="1">
    <citation type="submission" date="2017-04" db="EMBL/GenBank/DDBJ databases">
        <authorList>
            <person name="Afonso C.L."/>
            <person name="Miller P.J."/>
            <person name="Scott M.A."/>
            <person name="Spackman E."/>
            <person name="Goraichik I."/>
            <person name="Dimitrov K.M."/>
            <person name="Suarez D.L."/>
            <person name="Swayne D.E."/>
        </authorList>
    </citation>
    <scope>NUCLEOTIDE SEQUENCE [LARGE SCALE GENOMIC DNA]</scope>
    <source>
        <strain evidence="8 9">USBA 355</strain>
    </source>
</reference>
<dbReference type="Gene3D" id="3.40.50.300">
    <property type="entry name" value="P-loop containing nucleotide triphosphate hydrolases"/>
    <property type="match status" value="2"/>
</dbReference>
<dbReference type="GO" id="GO:0015421">
    <property type="term" value="F:ABC-type oligopeptide transporter activity"/>
    <property type="evidence" value="ECO:0007669"/>
    <property type="project" value="TreeGrafter"/>
</dbReference>
<sequence length="904" mass="99982">MEPNLFKYIWRHSKRDQAAILLLVLVSLPFYFASLNLPKQIVNVGIQGKGFAGPADTQVMGKLFLPLGDVLFGHPVLLFGGLRFDQVETLLILSFAFLGLVCVNGAFKFVINTAKGRLGERMLRRLRFELSDRLLRFRLGQLRRMKGPEVATMIKDEVEPLGGFIGDAFVTPAFLGGQAITAMVFIMSQSLWLGLIAGGIVLLQALLIPRLRIPILRLGKQRQLTARQLAGRVGEVMDGAVEIHANDGSNWERAELTSRLGQIFHIRFEIYQRKFFVKFLNNFLSQLTPFIFYAGGGLLAIYGQLDIGSLVAVIAAYKDLPGPIRDLINWEQQRQDVQIKYDQVIEQFQPTDILEPAKQDPDAEVRPLDGMLSASSLTLIDDNNQRQVDGVSFELPLDRHIALVGDAISGKDHLAMLLAGLAPPSGGKVRIGEQDLQDLPEAVLGRRIGYVDPAAYLFSTSLRDNLLYGLRHRPLREAEQDGKAIEAWKAALAESLRAGNSPFHLEADWTDYEAAGCTGPDDLLARVLEVLDVVDLGEDVYRFGLNGSIDPAAQPDVAGRLLEARNALTRRLAEQSREDLVVRFDAEQYNANASLAENLLFGTPKRADYEAEALIDNALVGGALQQAGLQELLGEKGLAIARTMVEIFADLPPGHPFFEQFSFIDADDLPEFRQLVTRAEQRGVEQLPAEDRRRIKALPFRYIEARHRLGLVDDVFETRVLEARRLIAEAVRRRDPTAVEFYDAEAYNSAASILDNVLFGRLVYGQAGAEEAVGAAVRETLDELDLKPSVCAIGLDFEVGVGGKRLSATQRQKTALARALLKRPDLLVVNQATAVMDGATRARLVENVLRAREGRGVAWAIERAALAERFEQVLVLRNGRLIDNGAFDDLSGRSEDLKMLLAAD</sequence>
<dbReference type="Gene3D" id="1.20.1560.10">
    <property type="entry name" value="ABC transporter type 1, transmembrane domain"/>
    <property type="match status" value="1"/>
</dbReference>
<feature type="domain" description="ABC transmembrane type-1" evidence="7">
    <location>
        <begin position="86"/>
        <end position="329"/>
    </location>
</feature>
<dbReference type="Proteomes" id="UP000192917">
    <property type="component" value="Unassembled WGS sequence"/>
</dbReference>
<keyword evidence="3 5" id="KW-1133">Transmembrane helix</keyword>
<evidence type="ECO:0000256" key="3">
    <source>
        <dbReference type="ARBA" id="ARBA00022989"/>
    </source>
</evidence>
<evidence type="ECO:0000313" key="8">
    <source>
        <dbReference type="EMBL" id="SMF09400.1"/>
    </source>
</evidence>
<name>A0A1Y6BGZ4_9PROT</name>
<dbReference type="PANTHER" id="PTHR43394">
    <property type="entry name" value="ATP-DEPENDENT PERMEASE MDL1, MITOCHONDRIAL"/>
    <property type="match status" value="1"/>
</dbReference>
<feature type="transmembrane region" description="Helical" evidence="5">
    <location>
        <begin position="192"/>
        <end position="213"/>
    </location>
</feature>
<dbReference type="InterPro" id="IPR003439">
    <property type="entry name" value="ABC_transporter-like_ATP-bd"/>
</dbReference>
<dbReference type="PROSITE" id="PS50893">
    <property type="entry name" value="ABC_TRANSPORTER_2"/>
    <property type="match status" value="1"/>
</dbReference>
<evidence type="ECO:0000256" key="4">
    <source>
        <dbReference type="ARBA" id="ARBA00023136"/>
    </source>
</evidence>
<evidence type="ECO:0000259" key="7">
    <source>
        <dbReference type="PROSITE" id="PS50929"/>
    </source>
</evidence>
<dbReference type="PANTHER" id="PTHR43394:SF1">
    <property type="entry name" value="ATP-BINDING CASSETTE SUB-FAMILY B MEMBER 10, MITOCHONDRIAL"/>
    <property type="match status" value="1"/>
</dbReference>
<dbReference type="SUPFAM" id="SSF90123">
    <property type="entry name" value="ABC transporter transmembrane region"/>
    <property type="match status" value="1"/>
</dbReference>
<evidence type="ECO:0000256" key="5">
    <source>
        <dbReference type="SAM" id="Phobius"/>
    </source>
</evidence>